<sequence>MFQEFQQQGINSFSLDSQFVNLNSSQETSQRILSDGFPALDLTEDVDLKWKDYAIMLSNALCSFLLNSEDVTSSQNHVTVSQSSLSVSLAYRELSIRWFMRVLLIVFPCIIACSNESVLPSHIKILANTLQLFILFAFRKLLGFAPPLIKVFREEGVWDLIFSEKLFYFGPFMEEIALEIARRSEGIMINSELLSSLEDSMIQAKANEVDILQVEAVSFLEFGATLSGNNNNLV</sequence>
<gene>
    <name evidence="2" type="primary">LOC120259226</name>
</gene>
<protein>
    <submittedName>
        <fullName evidence="2">Uncharacterized protein LOC120259226</fullName>
    </submittedName>
</protein>
<evidence type="ECO:0000313" key="2">
    <source>
        <dbReference type="RefSeq" id="XP_039122730.1"/>
    </source>
</evidence>
<name>A0AB40B606_DIOCR</name>
<evidence type="ECO:0000313" key="1">
    <source>
        <dbReference type="Proteomes" id="UP001515500"/>
    </source>
</evidence>
<organism evidence="1 2">
    <name type="scientific">Dioscorea cayennensis subsp. rotundata</name>
    <name type="common">White Guinea yam</name>
    <name type="synonym">Dioscorea rotundata</name>
    <dbReference type="NCBI Taxonomy" id="55577"/>
    <lineage>
        <taxon>Eukaryota</taxon>
        <taxon>Viridiplantae</taxon>
        <taxon>Streptophyta</taxon>
        <taxon>Embryophyta</taxon>
        <taxon>Tracheophyta</taxon>
        <taxon>Spermatophyta</taxon>
        <taxon>Magnoliopsida</taxon>
        <taxon>Liliopsida</taxon>
        <taxon>Dioscoreales</taxon>
        <taxon>Dioscoreaceae</taxon>
        <taxon>Dioscorea</taxon>
    </lineage>
</organism>
<reference evidence="2" key="1">
    <citation type="submission" date="2025-08" db="UniProtKB">
        <authorList>
            <consortium name="RefSeq"/>
        </authorList>
    </citation>
    <scope>IDENTIFICATION</scope>
</reference>
<dbReference type="AlphaFoldDB" id="A0AB40B606"/>
<dbReference type="Proteomes" id="UP001515500">
    <property type="component" value="Chromosome 4"/>
</dbReference>
<proteinExistence type="predicted"/>
<accession>A0AB40B606</accession>
<dbReference type="RefSeq" id="XP_039122730.1">
    <property type="nucleotide sequence ID" value="XM_039266796.1"/>
</dbReference>
<dbReference type="GeneID" id="120259226"/>
<keyword evidence="1" id="KW-1185">Reference proteome</keyword>